<comment type="subcellular location">
    <subcellularLocation>
        <location evidence="1">Cell membrane</location>
        <topology evidence="1">Multi-pass membrane protein</topology>
    </subcellularLocation>
</comment>
<dbReference type="EMBL" id="JACYTN010000030">
    <property type="protein sequence ID" value="MBD8500853.1"/>
    <property type="molecule type" value="Genomic_DNA"/>
</dbReference>
<name>A0ABR9B3B0_9BACL</name>
<sequence length="614" mass="70542">MTAREEVLHFKVINIVRSFKLLPRVFKILWETHHFYFLTILILNVVKGLIPAALLLATQNLINSVVIAHGNSVFDGVIYAFFWLIAITLLNELVGYTESYFHHLFETMLSNEVNIKIMEKSVKLSLATFEEAEVQDQLTRAQSEANSRPYQIFMTILSLISGTVTLLSTAAILLVWRWWVAILLILLPVTSFVSFLKLGQREFDVHFKRAPKMRESWYLSFLLTKDVSFKEIKLFNLGNYLLGHYKNIYSQFFVEDKKLAFRRFSLSILFQLLNLVVISSVIFLVLWSAYTGEIMIGSFVAMVQAVSNTQSSSQGVLQHLLSLCQHNLYMQQLFAFLDLKIEKASNRESDVALNDKINRLELKDVSFKYPNKSKYAVHEVSLELNKGETLALVGKNGSGKSTLVKLLTQLYQGYSGNILVNGYSARDMNHSQLLERIGVVFQDFVHYEMSMRHNIAFGEVHQIDNDKHILEAARKTGILPLINQLPQGLDTQMGKWFEEGHQLSGGQWQRVAIARAYIRNADLYILDEPSAFLDPEAEYEVFQMFRQLVADRMGIFISHRFSSVRYADKIAVMDEGRIVEYGSHYDLMALRGLYYELYTMQASAYLDNEKVVKI</sequence>
<evidence type="ECO:0000313" key="11">
    <source>
        <dbReference type="Proteomes" id="UP000634529"/>
    </source>
</evidence>
<evidence type="ECO:0000256" key="1">
    <source>
        <dbReference type="ARBA" id="ARBA00004651"/>
    </source>
</evidence>
<dbReference type="Gene3D" id="3.40.50.300">
    <property type="entry name" value="P-loop containing nucleotide triphosphate hydrolases"/>
    <property type="match status" value="1"/>
</dbReference>
<dbReference type="SUPFAM" id="SSF52540">
    <property type="entry name" value="P-loop containing nucleoside triphosphate hydrolases"/>
    <property type="match status" value="1"/>
</dbReference>
<dbReference type="Pfam" id="PF00005">
    <property type="entry name" value="ABC_tran"/>
    <property type="match status" value="1"/>
</dbReference>
<keyword evidence="5 7" id="KW-1133">Transmembrane helix</keyword>
<feature type="domain" description="ABC transporter" evidence="8">
    <location>
        <begin position="360"/>
        <end position="600"/>
    </location>
</feature>
<dbReference type="SUPFAM" id="SSF90123">
    <property type="entry name" value="ABC transporter transmembrane region"/>
    <property type="match status" value="1"/>
</dbReference>
<feature type="transmembrane region" description="Helical" evidence="7">
    <location>
        <begin position="77"/>
        <end position="96"/>
    </location>
</feature>
<dbReference type="InterPro" id="IPR039421">
    <property type="entry name" value="Type_1_exporter"/>
</dbReference>
<dbReference type="PROSITE" id="PS50929">
    <property type="entry name" value="ABC_TM1F"/>
    <property type="match status" value="1"/>
</dbReference>
<protein>
    <submittedName>
        <fullName evidence="10">ABC transporter ATP-binding protein</fullName>
    </submittedName>
</protein>
<dbReference type="SMART" id="SM00382">
    <property type="entry name" value="AAA"/>
    <property type="match status" value="1"/>
</dbReference>
<evidence type="ECO:0000259" key="8">
    <source>
        <dbReference type="PROSITE" id="PS50893"/>
    </source>
</evidence>
<dbReference type="InterPro" id="IPR027417">
    <property type="entry name" value="P-loop_NTPase"/>
</dbReference>
<feature type="transmembrane region" description="Helical" evidence="7">
    <location>
        <begin position="35"/>
        <end position="57"/>
    </location>
</feature>
<evidence type="ECO:0000256" key="6">
    <source>
        <dbReference type="ARBA" id="ARBA00023136"/>
    </source>
</evidence>
<dbReference type="InterPro" id="IPR003439">
    <property type="entry name" value="ABC_transporter-like_ATP-bd"/>
</dbReference>
<dbReference type="PANTHER" id="PTHR43394">
    <property type="entry name" value="ATP-DEPENDENT PERMEASE MDL1, MITOCHONDRIAL"/>
    <property type="match status" value="1"/>
</dbReference>
<dbReference type="Proteomes" id="UP000634529">
    <property type="component" value="Unassembled WGS sequence"/>
</dbReference>
<evidence type="ECO:0000313" key="10">
    <source>
        <dbReference type="EMBL" id="MBD8500853.1"/>
    </source>
</evidence>
<feature type="domain" description="ABC transmembrane type-1" evidence="9">
    <location>
        <begin position="38"/>
        <end position="320"/>
    </location>
</feature>
<dbReference type="InterPro" id="IPR036640">
    <property type="entry name" value="ABC1_TM_sf"/>
</dbReference>
<dbReference type="RefSeq" id="WP_192027076.1">
    <property type="nucleotide sequence ID" value="NZ_JACYTN010000030.1"/>
</dbReference>
<dbReference type="PANTHER" id="PTHR43394:SF1">
    <property type="entry name" value="ATP-BINDING CASSETTE SUB-FAMILY B MEMBER 10, MITOCHONDRIAL"/>
    <property type="match status" value="1"/>
</dbReference>
<keyword evidence="6 7" id="KW-0472">Membrane</keyword>
<keyword evidence="3" id="KW-0547">Nucleotide-binding</keyword>
<accession>A0ABR9B3B0</accession>
<feature type="transmembrane region" description="Helical" evidence="7">
    <location>
        <begin position="268"/>
        <end position="290"/>
    </location>
</feature>
<dbReference type="InterPro" id="IPR011527">
    <property type="entry name" value="ABC1_TM_dom"/>
</dbReference>
<dbReference type="GO" id="GO:0005524">
    <property type="term" value="F:ATP binding"/>
    <property type="evidence" value="ECO:0007669"/>
    <property type="project" value="UniProtKB-KW"/>
</dbReference>
<evidence type="ECO:0000256" key="5">
    <source>
        <dbReference type="ARBA" id="ARBA00022989"/>
    </source>
</evidence>
<evidence type="ECO:0000256" key="2">
    <source>
        <dbReference type="ARBA" id="ARBA00022692"/>
    </source>
</evidence>
<gene>
    <name evidence="10" type="ORF">IFO66_21425</name>
</gene>
<dbReference type="PROSITE" id="PS00211">
    <property type="entry name" value="ABC_TRANSPORTER_1"/>
    <property type="match status" value="1"/>
</dbReference>
<dbReference type="Gene3D" id="1.20.1560.10">
    <property type="entry name" value="ABC transporter type 1, transmembrane domain"/>
    <property type="match status" value="1"/>
</dbReference>
<keyword evidence="11" id="KW-1185">Reference proteome</keyword>
<dbReference type="PROSITE" id="PS50893">
    <property type="entry name" value="ABC_TRANSPORTER_2"/>
    <property type="match status" value="1"/>
</dbReference>
<keyword evidence="2 7" id="KW-0812">Transmembrane</keyword>
<dbReference type="InterPro" id="IPR003593">
    <property type="entry name" value="AAA+_ATPase"/>
</dbReference>
<evidence type="ECO:0000256" key="7">
    <source>
        <dbReference type="SAM" id="Phobius"/>
    </source>
</evidence>
<evidence type="ECO:0000256" key="3">
    <source>
        <dbReference type="ARBA" id="ARBA00022741"/>
    </source>
</evidence>
<evidence type="ECO:0000259" key="9">
    <source>
        <dbReference type="PROSITE" id="PS50929"/>
    </source>
</evidence>
<comment type="caution">
    <text evidence="10">The sequence shown here is derived from an EMBL/GenBank/DDBJ whole genome shotgun (WGS) entry which is preliminary data.</text>
</comment>
<organism evidence="10 11">
    <name type="scientific">Paenibacillus arenosi</name>
    <dbReference type="NCBI Taxonomy" id="2774142"/>
    <lineage>
        <taxon>Bacteria</taxon>
        <taxon>Bacillati</taxon>
        <taxon>Bacillota</taxon>
        <taxon>Bacilli</taxon>
        <taxon>Bacillales</taxon>
        <taxon>Paenibacillaceae</taxon>
        <taxon>Paenibacillus</taxon>
    </lineage>
</organism>
<proteinExistence type="predicted"/>
<feature type="transmembrane region" description="Helical" evidence="7">
    <location>
        <begin position="150"/>
        <end position="172"/>
    </location>
</feature>
<feature type="transmembrane region" description="Helical" evidence="7">
    <location>
        <begin position="178"/>
        <end position="199"/>
    </location>
</feature>
<reference evidence="10 11" key="1">
    <citation type="submission" date="2020-09" db="EMBL/GenBank/DDBJ databases">
        <title>Paenibacillus sp. CAU 1523 isolated from sand of Haeundae Beach.</title>
        <authorList>
            <person name="Kim W."/>
        </authorList>
    </citation>
    <scope>NUCLEOTIDE SEQUENCE [LARGE SCALE GENOMIC DNA]</scope>
    <source>
        <strain evidence="10 11">CAU 1523</strain>
    </source>
</reference>
<dbReference type="InterPro" id="IPR017871">
    <property type="entry name" value="ABC_transporter-like_CS"/>
</dbReference>
<keyword evidence="4 10" id="KW-0067">ATP-binding</keyword>
<evidence type="ECO:0000256" key="4">
    <source>
        <dbReference type="ARBA" id="ARBA00022840"/>
    </source>
</evidence>